<dbReference type="EMBL" id="WTYW01000002">
    <property type="protein sequence ID" value="MXO86319.1"/>
    <property type="molecule type" value="Genomic_DNA"/>
</dbReference>
<dbReference type="Proteomes" id="UP000433104">
    <property type="component" value="Unassembled WGS sequence"/>
</dbReference>
<name>A0A844ZKV6_9SPHN</name>
<dbReference type="OrthoDB" id="7401407at2"/>
<sequence length="53" mass="5834">MAPSGNRIEAFLADRGYDADAIREEIVAAGVEAVIPARSNRRNPAPHDREKCR</sequence>
<dbReference type="RefSeq" id="WP_156494069.1">
    <property type="nucleotide sequence ID" value="NZ_WTYW01000002.1"/>
</dbReference>
<organism evidence="1 2">
    <name type="scientific">Parapontixanthobacter aurantiacus</name>
    <dbReference type="NCBI Taxonomy" id="1463599"/>
    <lineage>
        <taxon>Bacteria</taxon>
        <taxon>Pseudomonadati</taxon>
        <taxon>Pseudomonadota</taxon>
        <taxon>Alphaproteobacteria</taxon>
        <taxon>Sphingomonadales</taxon>
        <taxon>Erythrobacteraceae</taxon>
        <taxon>Parapontixanthobacter</taxon>
    </lineage>
</organism>
<evidence type="ECO:0000313" key="1">
    <source>
        <dbReference type="EMBL" id="MXO86319.1"/>
    </source>
</evidence>
<accession>A0A844ZKV6</accession>
<keyword evidence="2" id="KW-1185">Reference proteome</keyword>
<proteinExistence type="predicted"/>
<dbReference type="AlphaFoldDB" id="A0A844ZKV6"/>
<gene>
    <name evidence="1" type="ORF">GRI38_09790</name>
</gene>
<evidence type="ECO:0000313" key="2">
    <source>
        <dbReference type="Proteomes" id="UP000433104"/>
    </source>
</evidence>
<evidence type="ECO:0008006" key="3">
    <source>
        <dbReference type="Google" id="ProtNLM"/>
    </source>
</evidence>
<comment type="caution">
    <text evidence="1">The sequence shown here is derived from an EMBL/GenBank/DDBJ whole genome shotgun (WGS) entry which is preliminary data.</text>
</comment>
<protein>
    <recommendedName>
        <fullName evidence="3">Transposase DDE domain-containing protein</fullName>
    </recommendedName>
</protein>
<reference evidence="1 2" key="1">
    <citation type="submission" date="2019-12" db="EMBL/GenBank/DDBJ databases">
        <title>Genomic-based taxomic classification of the family Erythrobacteraceae.</title>
        <authorList>
            <person name="Xu L."/>
        </authorList>
    </citation>
    <scope>NUCLEOTIDE SEQUENCE [LARGE SCALE GENOMIC DNA]</scope>
    <source>
        <strain evidence="1 2">MCCC 1A09962</strain>
    </source>
</reference>